<keyword evidence="1" id="KW-0175">Coiled coil</keyword>
<feature type="compositionally biased region" description="Basic and acidic residues" evidence="2">
    <location>
        <begin position="149"/>
        <end position="170"/>
    </location>
</feature>
<evidence type="ECO:0000256" key="1">
    <source>
        <dbReference type="SAM" id="Coils"/>
    </source>
</evidence>
<feature type="region of interest" description="Disordered" evidence="2">
    <location>
        <begin position="239"/>
        <end position="262"/>
    </location>
</feature>
<reference evidence="3 4" key="1">
    <citation type="journal article" date="2018" name="BMC Genomics">
        <title>Comparative genome analyses reveal sequence features reflecting distinct modes of host-adaptation between dicot and monocot powdery mildew.</title>
        <authorList>
            <person name="Wu Y."/>
            <person name="Ma X."/>
            <person name="Pan Z."/>
            <person name="Kale S.D."/>
            <person name="Song Y."/>
            <person name="King H."/>
            <person name="Zhang Q."/>
            <person name="Presley C."/>
            <person name="Deng X."/>
            <person name="Wei C.I."/>
            <person name="Xiao S."/>
        </authorList>
    </citation>
    <scope>NUCLEOTIDE SEQUENCE [LARGE SCALE GENOMIC DNA]</scope>
    <source>
        <strain evidence="3">UMSG1</strain>
    </source>
</reference>
<dbReference type="EMBL" id="MCBS01025002">
    <property type="protein sequence ID" value="RKF71871.1"/>
    <property type="molecule type" value="Genomic_DNA"/>
</dbReference>
<comment type="caution">
    <text evidence="3">The sequence shown here is derived from an EMBL/GenBank/DDBJ whole genome shotgun (WGS) entry which is preliminary data.</text>
</comment>
<feature type="compositionally biased region" description="Basic residues" evidence="2">
    <location>
        <begin position="243"/>
        <end position="258"/>
    </location>
</feature>
<evidence type="ECO:0000313" key="4">
    <source>
        <dbReference type="Proteomes" id="UP000285326"/>
    </source>
</evidence>
<feature type="coiled-coil region" evidence="1">
    <location>
        <begin position="529"/>
        <end position="570"/>
    </location>
</feature>
<dbReference type="Proteomes" id="UP000285326">
    <property type="component" value="Unassembled WGS sequence"/>
</dbReference>
<dbReference type="AlphaFoldDB" id="A0A420IBH4"/>
<evidence type="ECO:0000313" key="3">
    <source>
        <dbReference type="EMBL" id="RKF71871.1"/>
    </source>
</evidence>
<sequence>MSGEKESQICEDLSLGQIIGEVRGDNKSHSGKIIKKYSAPECSSGNTMTEPTQFKCLITDTQVQKDDFQAQLTSNYKDSKDSEEILQDKSVSDMEQPLLPVKQLKRIASPEEQMVFKFGTAPKLSSYNIKRPTVDRNIIMEASSNVESNSEKCHPTSLDKESWEKKSKNQSRDGVIAISKLYEKKKENDIDSEKSGPTSISLKKDAINLNDILVSPISHKKSNNISNPNIVETESLQLTRNYGKSRPRLPSKKPRIKKPFPDASNITFFSQSREKNLNSFEQNINSNFTEKNHELRLPSAGALSGEARDQNKSGAKLNDDNFMKPVNLQCKQTKIDFEIKEQNTFKSNEKNRIQQTRASCNTGESSCLEFSVLNSWQSIPNSILEYTSSPQANRLQINPHQDQEIQFYCYGSENVSQDSREIYDNQSNEIFTNSGQNFTVFPGALSDCSQRPKSQQKNKGKIPDVICQEKLQRAELSDNVALLPSNYEKRKLISLKRHTMNDFRKIGDSPKVTASTAACKNIMESYNIIVDLTNDCEDKKKEIERQKIQIIELENSENFSRERVKQLETETATFKEKIEHFMSIHKKFKAHINEITKSQNSMEEQAKDISQRFDHIEKCPGSLVSEIGCLKNDIQAASTRLDSLRERLVTVNKDVDDSNRNLAEVNEKLLEKYQASTAENQVLEIENKGLRSQIAKSDTDIANLSLSLAKLKTFNQELEFSKIDMNEKLRKIDIAEQEVLLEKLDNDKQLQDGEQMLSISFLIQAVSLLISQ</sequence>
<evidence type="ECO:0000256" key="2">
    <source>
        <dbReference type="SAM" id="MobiDB-lite"/>
    </source>
</evidence>
<proteinExistence type="predicted"/>
<name>A0A420IBH4_9PEZI</name>
<feature type="region of interest" description="Disordered" evidence="2">
    <location>
        <begin position="145"/>
        <end position="170"/>
    </location>
</feature>
<feature type="coiled-coil region" evidence="1">
    <location>
        <begin position="627"/>
        <end position="693"/>
    </location>
</feature>
<protein>
    <submittedName>
        <fullName evidence="3">Uncharacterized protein</fullName>
    </submittedName>
</protein>
<organism evidence="3 4">
    <name type="scientific">Golovinomyces cichoracearum</name>
    <dbReference type="NCBI Taxonomy" id="62708"/>
    <lineage>
        <taxon>Eukaryota</taxon>
        <taxon>Fungi</taxon>
        <taxon>Dikarya</taxon>
        <taxon>Ascomycota</taxon>
        <taxon>Pezizomycotina</taxon>
        <taxon>Leotiomycetes</taxon>
        <taxon>Erysiphales</taxon>
        <taxon>Erysiphaceae</taxon>
        <taxon>Golovinomyces</taxon>
    </lineage>
</organism>
<gene>
    <name evidence="3" type="ORF">GcM1_250275</name>
</gene>
<accession>A0A420IBH4</accession>